<evidence type="ECO:0000256" key="6">
    <source>
        <dbReference type="SAM" id="Phobius"/>
    </source>
</evidence>
<comment type="subcellular location">
    <subcellularLocation>
        <location evidence="1">Cell membrane</location>
        <topology evidence="1">Multi-pass membrane protein</topology>
    </subcellularLocation>
</comment>
<feature type="transmembrane region" description="Helical" evidence="6">
    <location>
        <begin position="12"/>
        <end position="35"/>
    </location>
</feature>
<evidence type="ECO:0000256" key="3">
    <source>
        <dbReference type="ARBA" id="ARBA00022692"/>
    </source>
</evidence>
<feature type="transmembrane region" description="Helical" evidence="6">
    <location>
        <begin position="47"/>
        <end position="67"/>
    </location>
</feature>
<dbReference type="EMBL" id="JBHSKS010000004">
    <property type="protein sequence ID" value="MFC5191631.1"/>
    <property type="molecule type" value="Genomic_DNA"/>
</dbReference>
<accession>A0ABW0BVI6</accession>
<dbReference type="Proteomes" id="UP001596163">
    <property type="component" value="Unassembled WGS sequence"/>
</dbReference>
<reference evidence="9" key="1">
    <citation type="journal article" date="2019" name="Int. J. Syst. Evol. Microbiol.">
        <title>The Global Catalogue of Microorganisms (GCM) 10K type strain sequencing project: providing services to taxonomists for standard genome sequencing and annotation.</title>
        <authorList>
            <consortium name="The Broad Institute Genomics Platform"/>
            <consortium name="The Broad Institute Genome Sequencing Center for Infectious Disease"/>
            <person name="Wu L."/>
            <person name="Ma J."/>
        </authorList>
    </citation>
    <scope>NUCLEOTIDE SEQUENCE [LARGE SCALE GENOMIC DNA]</scope>
    <source>
        <strain evidence="9">CGMCC 1.7030</strain>
    </source>
</reference>
<feature type="domain" description="Cardiolipin synthase N-terminal" evidence="7">
    <location>
        <begin position="26"/>
        <end position="68"/>
    </location>
</feature>
<dbReference type="RefSeq" id="WP_377913853.1">
    <property type="nucleotide sequence ID" value="NZ_JBHSKS010000004.1"/>
</dbReference>
<keyword evidence="2" id="KW-1003">Cell membrane</keyword>
<organism evidence="8 9">
    <name type="scientific">Algoriphagus aquatilis</name>
    <dbReference type="NCBI Taxonomy" id="490186"/>
    <lineage>
        <taxon>Bacteria</taxon>
        <taxon>Pseudomonadati</taxon>
        <taxon>Bacteroidota</taxon>
        <taxon>Cytophagia</taxon>
        <taxon>Cytophagales</taxon>
        <taxon>Cyclobacteriaceae</taxon>
        <taxon>Algoriphagus</taxon>
    </lineage>
</organism>
<keyword evidence="4 6" id="KW-1133">Transmembrane helix</keyword>
<evidence type="ECO:0000313" key="9">
    <source>
        <dbReference type="Proteomes" id="UP001596163"/>
    </source>
</evidence>
<keyword evidence="5 6" id="KW-0472">Membrane</keyword>
<comment type="caution">
    <text evidence="8">The sequence shown here is derived from an EMBL/GenBank/DDBJ whole genome shotgun (WGS) entry which is preliminary data.</text>
</comment>
<name>A0ABW0BVI6_9BACT</name>
<evidence type="ECO:0000256" key="2">
    <source>
        <dbReference type="ARBA" id="ARBA00022475"/>
    </source>
</evidence>
<evidence type="ECO:0000313" key="8">
    <source>
        <dbReference type="EMBL" id="MFC5191631.1"/>
    </source>
</evidence>
<sequence length="75" mass="8683">MTLTFIQNIGGGFLIIMLLFSLIYFLLWVYCVIDVIRSNFKDQNMKLIWIVILLFAHIIGPLVYLVLGKNTKVGY</sequence>
<dbReference type="Pfam" id="PF13396">
    <property type="entry name" value="PLDc_N"/>
    <property type="match status" value="1"/>
</dbReference>
<keyword evidence="3 6" id="KW-0812">Transmembrane</keyword>
<dbReference type="InterPro" id="IPR027379">
    <property type="entry name" value="CLS_N"/>
</dbReference>
<evidence type="ECO:0000256" key="5">
    <source>
        <dbReference type="ARBA" id="ARBA00023136"/>
    </source>
</evidence>
<evidence type="ECO:0000256" key="4">
    <source>
        <dbReference type="ARBA" id="ARBA00022989"/>
    </source>
</evidence>
<keyword evidence="9" id="KW-1185">Reference proteome</keyword>
<protein>
    <submittedName>
        <fullName evidence="8">PLDc N-terminal domain-containing protein</fullName>
    </submittedName>
</protein>
<evidence type="ECO:0000259" key="7">
    <source>
        <dbReference type="Pfam" id="PF13396"/>
    </source>
</evidence>
<proteinExistence type="predicted"/>
<gene>
    <name evidence="8" type="ORF">ACFPIK_07620</name>
</gene>
<evidence type="ECO:0000256" key="1">
    <source>
        <dbReference type="ARBA" id="ARBA00004651"/>
    </source>
</evidence>